<dbReference type="Proteomes" id="UP000887580">
    <property type="component" value="Unplaced"/>
</dbReference>
<reference evidence="2" key="1">
    <citation type="submission" date="2022-11" db="UniProtKB">
        <authorList>
            <consortium name="WormBaseParasite"/>
        </authorList>
    </citation>
    <scope>IDENTIFICATION</scope>
</reference>
<sequence length="377" mass="44132">MYFITKEKLGIYAIGIYDNYVYGLGEKNKKLIIYQKAVLDACDWKIFYKSNIHLTTLPFPCKCVTGIHAIGSVIDSKIWIIIDGKKSCRCISLDILTMKHIDYKKTPRLQTPLFCLKCSNSGIRPNGFEDDCPRFTVTLDTTNHRTSVFSRIFISNFVINEREKTFHFTMNQTKYEWSPRFGIGNNAEMICVKKRKYGFIKTFLLETQLWETTIENVFGEWEDIIFYHDNTNLCCLTKTKDWAENNYKINAYIVETFMMERSLNFIFQFSFIVDLNFPSFFTTKIFMAENTFIISTANGLLTILNRMLTLSEYSFVSLLKVPDSRKSLIIKETILQKLMKIMKLRKKKESRPWMSLNFIKDALSLPNSFDLLPSSDY</sequence>
<evidence type="ECO:0000313" key="1">
    <source>
        <dbReference type="Proteomes" id="UP000887580"/>
    </source>
</evidence>
<organism evidence="1 2">
    <name type="scientific">Panagrolaimus sp. PS1159</name>
    <dbReference type="NCBI Taxonomy" id="55785"/>
    <lineage>
        <taxon>Eukaryota</taxon>
        <taxon>Metazoa</taxon>
        <taxon>Ecdysozoa</taxon>
        <taxon>Nematoda</taxon>
        <taxon>Chromadorea</taxon>
        <taxon>Rhabditida</taxon>
        <taxon>Tylenchina</taxon>
        <taxon>Panagrolaimomorpha</taxon>
        <taxon>Panagrolaimoidea</taxon>
        <taxon>Panagrolaimidae</taxon>
        <taxon>Panagrolaimus</taxon>
    </lineage>
</organism>
<protein>
    <submittedName>
        <fullName evidence="2">Uncharacterized protein</fullName>
    </submittedName>
</protein>
<name>A0AC35FPE4_9BILA</name>
<dbReference type="WBParaSite" id="PS1159_v2.g19487.t1">
    <property type="protein sequence ID" value="PS1159_v2.g19487.t1"/>
    <property type="gene ID" value="PS1159_v2.g19487"/>
</dbReference>
<proteinExistence type="predicted"/>
<evidence type="ECO:0000313" key="2">
    <source>
        <dbReference type="WBParaSite" id="PS1159_v2.g19487.t1"/>
    </source>
</evidence>
<accession>A0AC35FPE4</accession>